<comment type="subunit">
    <text evidence="6">Homotetramer. Forms an RuvA(8)-RuvB(12)-Holliday junction (HJ) complex. HJ DNA is sandwiched between 2 RuvA tetramers; dsDNA enters through RuvA and exits via RuvB. An RuvB hexamer assembles on each DNA strand where it exits the tetramer. Each RuvB hexamer is contacted by two RuvA subunits (via domain III) on 2 adjacent RuvB subunits; this complex drives branch migration. In the full resolvosome a probable DNA-RuvA(4)-RuvB(12)-RuvC(2) complex forms which resolves the HJ.</text>
</comment>
<evidence type="ECO:0000259" key="7">
    <source>
        <dbReference type="SMART" id="SM00278"/>
    </source>
</evidence>
<dbReference type="GO" id="GO:0009378">
    <property type="term" value="F:four-way junction helicase activity"/>
    <property type="evidence" value="ECO:0007669"/>
    <property type="project" value="InterPro"/>
</dbReference>
<dbReference type="Proteomes" id="UP000015961">
    <property type="component" value="Unassembled WGS sequence"/>
</dbReference>
<comment type="function">
    <text evidence="6">The RuvA-RuvB-RuvC complex processes Holliday junction (HJ) DNA during genetic recombination and DNA repair, while the RuvA-RuvB complex plays an important role in the rescue of blocked DNA replication forks via replication fork reversal (RFR). RuvA specifically binds to HJ cruciform DNA, conferring on it an open structure. The RuvB hexamer acts as an ATP-dependent pump, pulling dsDNA into and through the RuvAB complex. HJ branch migration allows RuvC to scan DNA until it finds its consensus sequence, where it cleaves and resolves the cruciform DNA.</text>
</comment>
<sequence>MYEYIKGKVMAIHPGYIVLENAGIGYQISMGNPYRYSGSLEQEITVYIYLAIREDAHTLYGFSRLEEKLLFLKLLGVSGIGPKSALAIMANEDHEGLIFAVEHDDVGYLTKFPGVGKKTAQQMILDLKGKVGNLSGELQGELSMPLFETDSLALSEALAALKALGYSDKEIKRVEKELKQQGMLTTDEYLRLALKLLMKK</sequence>
<comment type="subcellular location">
    <subcellularLocation>
        <location evidence="6">Cytoplasm</location>
    </subcellularLocation>
</comment>
<dbReference type="HAMAP" id="MF_00031">
    <property type="entry name" value="DNA_HJ_migration_RuvA"/>
    <property type="match status" value="1"/>
</dbReference>
<dbReference type="GO" id="GO:0048476">
    <property type="term" value="C:Holliday junction resolvase complex"/>
    <property type="evidence" value="ECO:0007669"/>
    <property type="project" value="UniProtKB-UniRule"/>
</dbReference>
<keyword evidence="8" id="KW-0347">Helicase</keyword>
<evidence type="ECO:0000256" key="5">
    <source>
        <dbReference type="ARBA" id="ARBA00023204"/>
    </source>
</evidence>
<keyword evidence="3 6" id="KW-0238">DNA-binding</keyword>
<comment type="domain">
    <text evidence="6">Has three domains with a flexible linker between the domains II and III and assumes an 'L' shape. Domain III is highly mobile and contacts RuvB.</text>
</comment>
<comment type="similarity">
    <text evidence="6">Belongs to the RuvA family.</text>
</comment>
<keyword evidence="1 6" id="KW-0963">Cytoplasm</keyword>
<reference evidence="8 9" key="1">
    <citation type="submission" date="2013-03" db="EMBL/GenBank/DDBJ databases">
        <title>The Genome Sequence of Enterococcus sulfureus ATCC_49903 (PacBio/Illumina hybrid assembly).</title>
        <authorList>
            <consortium name="The Broad Institute Genomics Platform"/>
            <consortium name="The Broad Institute Genome Sequencing Center for Infectious Disease"/>
            <person name="Earl A."/>
            <person name="Russ C."/>
            <person name="Gilmore M."/>
            <person name="Surin D."/>
            <person name="Walker B."/>
            <person name="Young S."/>
            <person name="Zeng Q."/>
            <person name="Gargeya S."/>
            <person name="Fitzgerald M."/>
            <person name="Haas B."/>
            <person name="Abouelleil A."/>
            <person name="Allen A.W."/>
            <person name="Alvarado L."/>
            <person name="Arachchi H.M."/>
            <person name="Berlin A.M."/>
            <person name="Chapman S.B."/>
            <person name="Gainer-Dewar J."/>
            <person name="Goldberg J."/>
            <person name="Griggs A."/>
            <person name="Gujja S."/>
            <person name="Hansen M."/>
            <person name="Howarth C."/>
            <person name="Imamovic A."/>
            <person name="Ireland A."/>
            <person name="Larimer J."/>
            <person name="McCowan C."/>
            <person name="Murphy C."/>
            <person name="Pearson M."/>
            <person name="Poon T.W."/>
            <person name="Priest M."/>
            <person name="Roberts A."/>
            <person name="Saif S."/>
            <person name="Shea T."/>
            <person name="Sisk P."/>
            <person name="Sykes S."/>
            <person name="Wortman J."/>
            <person name="Nusbaum C."/>
            <person name="Birren B."/>
        </authorList>
    </citation>
    <scope>NUCLEOTIDE SEQUENCE [LARGE SCALE GENOMIC DNA]</scope>
    <source>
        <strain evidence="8 9">ATCC 49903</strain>
    </source>
</reference>
<dbReference type="GO" id="GO:0005524">
    <property type="term" value="F:ATP binding"/>
    <property type="evidence" value="ECO:0007669"/>
    <property type="project" value="InterPro"/>
</dbReference>
<dbReference type="AlphaFoldDB" id="S0P2V0"/>
<dbReference type="Pfam" id="PF01330">
    <property type="entry name" value="RuvA_N"/>
    <property type="match status" value="1"/>
</dbReference>
<dbReference type="STRING" id="1140003.OMY_01836"/>
<keyword evidence="8" id="KW-0067">ATP-binding</keyword>
<feature type="domain" description="Helix-hairpin-helix DNA-binding motif class 1" evidence="7">
    <location>
        <begin position="72"/>
        <end position="91"/>
    </location>
</feature>
<dbReference type="GO" id="GO:0000400">
    <property type="term" value="F:four-way junction DNA binding"/>
    <property type="evidence" value="ECO:0007669"/>
    <property type="project" value="UniProtKB-UniRule"/>
</dbReference>
<dbReference type="Pfam" id="PF14520">
    <property type="entry name" value="HHH_5"/>
    <property type="match status" value="1"/>
</dbReference>
<dbReference type="InterPro" id="IPR036267">
    <property type="entry name" value="RuvA_C_sf"/>
</dbReference>
<dbReference type="InterPro" id="IPR010994">
    <property type="entry name" value="RuvA_2-like"/>
</dbReference>
<dbReference type="InterPro" id="IPR003583">
    <property type="entry name" value="Hlx-hairpin-Hlx_DNA-bd_motif"/>
</dbReference>
<dbReference type="SUPFAM" id="SSF46929">
    <property type="entry name" value="DNA helicase RuvA subunit, C-terminal domain"/>
    <property type="match status" value="1"/>
</dbReference>
<dbReference type="InterPro" id="IPR012340">
    <property type="entry name" value="NA-bd_OB-fold"/>
</dbReference>
<name>S0P2V0_9ENTE</name>
<dbReference type="Pfam" id="PF07499">
    <property type="entry name" value="RuvA_C"/>
    <property type="match status" value="1"/>
</dbReference>
<dbReference type="InterPro" id="IPR013849">
    <property type="entry name" value="DNA_helicase_Holl-junc_RuvA_I"/>
</dbReference>
<dbReference type="Gene3D" id="1.10.8.10">
    <property type="entry name" value="DNA helicase RuvA subunit, C-terminal domain"/>
    <property type="match status" value="1"/>
</dbReference>
<keyword evidence="8" id="KW-0378">Hydrolase</keyword>
<dbReference type="RefSeq" id="WP_016186268.1">
    <property type="nucleotide sequence ID" value="NZ_ASWO01000007.1"/>
</dbReference>
<dbReference type="NCBIfam" id="TIGR00084">
    <property type="entry name" value="ruvA"/>
    <property type="match status" value="1"/>
</dbReference>
<protein>
    <recommendedName>
        <fullName evidence="6">Holliday junction branch migration complex subunit RuvA</fullName>
    </recommendedName>
</protein>
<evidence type="ECO:0000313" key="9">
    <source>
        <dbReference type="Proteomes" id="UP000015961"/>
    </source>
</evidence>
<dbReference type="EMBL" id="ASWO01000007">
    <property type="protein sequence ID" value="EOT83133.1"/>
    <property type="molecule type" value="Genomic_DNA"/>
</dbReference>
<proteinExistence type="inferred from homology"/>
<keyword evidence="8" id="KW-0547">Nucleotide-binding</keyword>
<dbReference type="eggNOG" id="COG0632">
    <property type="taxonomic scope" value="Bacteria"/>
</dbReference>
<evidence type="ECO:0000313" key="8">
    <source>
        <dbReference type="EMBL" id="EOT83133.1"/>
    </source>
</evidence>
<dbReference type="Gene3D" id="2.40.50.140">
    <property type="entry name" value="Nucleic acid-binding proteins"/>
    <property type="match status" value="1"/>
</dbReference>
<dbReference type="SMART" id="SM00278">
    <property type="entry name" value="HhH1"/>
    <property type="match status" value="2"/>
</dbReference>
<dbReference type="GO" id="GO:0005737">
    <property type="term" value="C:cytoplasm"/>
    <property type="evidence" value="ECO:0007669"/>
    <property type="project" value="UniProtKB-SubCell"/>
</dbReference>
<gene>
    <name evidence="6" type="primary">ruvA</name>
    <name evidence="8" type="ORF">I573_02246</name>
</gene>
<dbReference type="Gene3D" id="1.10.150.20">
    <property type="entry name" value="5' to 3' exonuclease, C-terminal subdomain"/>
    <property type="match status" value="1"/>
</dbReference>
<dbReference type="PATRIC" id="fig|1140003.3.peg.1770"/>
<keyword evidence="9" id="KW-1185">Reference proteome</keyword>
<organism evidence="8 9">
    <name type="scientific">Enterococcus sulfureus ATCC 49903</name>
    <dbReference type="NCBI Taxonomy" id="1140003"/>
    <lineage>
        <taxon>Bacteria</taxon>
        <taxon>Bacillati</taxon>
        <taxon>Bacillota</taxon>
        <taxon>Bacilli</taxon>
        <taxon>Lactobacillales</taxon>
        <taxon>Enterococcaceae</taxon>
        <taxon>Enterococcus</taxon>
    </lineage>
</organism>
<evidence type="ECO:0000256" key="1">
    <source>
        <dbReference type="ARBA" id="ARBA00022490"/>
    </source>
</evidence>
<dbReference type="GO" id="GO:0006310">
    <property type="term" value="P:DNA recombination"/>
    <property type="evidence" value="ECO:0007669"/>
    <property type="project" value="UniProtKB-UniRule"/>
</dbReference>
<feature type="region of interest" description="Domain III" evidence="6">
    <location>
        <begin position="149"/>
        <end position="200"/>
    </location>
</feature>
<evidence type="ECO:0000256" key="2">
    <source>
        <dbReference type="ARBA" id="ARBA00022763"/>
    </source>
</evidence>
<dbReference type="InterPro" id="IPR000085">
    <property type="entry name" value="RuvA"/>
</dbReference>
<dbReference type="GO" id="GO:0009379">
    <property type="term" value="C:Holliday junction helicase complex"/>
    <property type="evidence" value="ECO:0007669"/>
    <property type="project" value="InterPro"/>
</dbReference>
<keyword evidence="4 6" id="KW-0233">DNA recombination</keyword>
<keyword evidence="5 6" id="KW-0234">DNA repair</keyword>
<dbReference type="OrthoDB" id="5293449at2"/>
<comment type="caution">
    <text evidence="6">Lacks conserved residue(s) required for the propagation of feature annotation.</text>
</comment>
<dbReference type="SUPFAM" id="SSF47781">
    <property type="entry name" value="RuvA domain 2-like"/>
    <property type="match status" value="1"/>
</dbReference>
<dbReference type="InterPro" id="IPR011114">
    <property type="entry name" value="RuvA_C"/>
</dbReference>
<dbReference type="GO" id="GO:0006281">
    <property type="term" value="P:DNA repair"/>
    <property type="evidence" value="ECO:0007669"/>
    <property type="project" value="UniProtKB-UniRule"/>
</dbReference>
<evidence type="ECO:0000256" key="3">
    <source>
        <dbReference type="ARBA" id="ARBA00023125"/>
    </source>
</evidence>
<comment type="caution">
    <text evidence="8">The sequence shown here is derived from an EMBL/GenBank/DDBJ whole genome shotgun (WGS) entry which is preliminary data.</text>
</comment>
<evidence type="ECO:0000256" key="4">
    <source>
        <dbReference type="ARBA" id="ARBA00023172"/>
    </source>
</evidence>
<evidence type="ECO:0000256" key="6">
    <source>
        <dbReference type="HAMAP-Rule" id="MF_00031"/>
    </source>
</evidence>
<keyword evidence="2 6" id="KW-0227">DNA damage</keyword>
<accession>S0P2V0</accession>
<dbReference type="SUPFAM" id="SSF50249">
    <property type="entry name" value="Nucleic acid-binding proteins"/>
    <property type="match status" value="1"/>
</dbReference>
<feature type="domain" description="Helix-hairpin-helix DNA-binding motif class 1" evidence="7">
    <location>
        <begin position="107"/>
        <end position="126"/>
    </location>
</feature>